<proteinExistence type="predicted"/>
<evidence type="ECO:0000313" key="2">
    <source>
        <dbReference type="Proteomes" id="UP000295504"/>
    </source>
</evidence>
<comment type="caution">
    <text evidence="1">The sequence shown here is derived from an EMBL/GenBank/DDBJ whole genome shotgun (WGS) entry which is preliminary data.</text>
</comment>
<dbReference type="RefSeq" id="WP_165913584.1">
    <property type="nucleotide sequence ID" value="NZ_CP058648.1"/>
</dbReference>
<keyword evidence="2" id="KW-1185">Reference proteome</keyword>
<protein>
    <recommendedName>
        <fullName evidence="3">YqzL-like protein</fullName>
    </recommendedName>
</protein>
<evidence type="ECO:0008006" key="3">
    <source>
        <dbReference type="Google" id="ProtNLM"/>
    </source>
</evidence>
<sequence>MLNESIWNIFKNTGNIEAILYLNKVKDLNKGDLLTDKLFEKIAVNDQVR</sequence>
<dbReference type="AlphaFoldDB" id="A0A4R2UCX6"/>
<organism evidence="1 2">
    <name type="scientific">Serpentinicella alkaliphila</name>
    <dbReference type="NCBI Taxonomy" id="1734049"/>
    <lineage>
        <taxon>Bacteria</taxon>
        <taxon>Bacillati</taxon>
        <taxon>Bacillota</taxon>
        <taxon>Clostridia</taxon>
        <taxon>Peptostreptococcales</taxon>
        <taxon>Natronincolaceae</taxon>
        <taxon>Serpentinicella</taxon>
    </lineage>
</organism>
<dbReference type="EMBL" id="SLYC01000001">
    <property type="protein sequence ID" value="TCQ08129.1"/>
    <property type="molecule type" value="Genomic_DNA"/>
</dbReference>
<gene>
    <name evidence="1" type="ORF">EDD79_1001218</name>
</gene>
<evidence type="ECO:0000313" key="1">
    <source>
        <dbReference type="EMBL" id="TCQ08129.1"/>
    </source>
</evidence>
<dbReference type="Proteomes" id="UP000295504">
    <property type="component" value="Unassembled WGS sequence"/>
</dbReference>
<name>A0A4R2UCX6_9FIRM</name>
<accession>A0A4R2UCX6</accession>
<reference evidence="1 2" key="1">
    <citation type="submission" date="2019-03" db="EMBL/GenBank/DDBJ databases">
        <title>Genomic Encyclopedia of Type Strains, Phase IV (KMG-IV): sequencing the most valuable type-strain genomes for metagenomic binning, comparative biology and taxonomic classification.</title>
        <authorList>
            <person name="Goeker M."/>
        </authorList>
    </citation>
    <scope>NUCLEOTIDE SEQUENCE [LARGE SCALE GENOMIC DNA]</scope>
    <source>
        <strain evidence="1 2">DSM 100013</strain>
    </source>
</reference>